<dbReference type="AlphaFoldDB" id="A0A024VBW1"/>
<dbReference type="PANTHER" id="PTHR12952:SF0">
    <property type="entry name" value="PROTEIN SYS1 HOMOLOG"/>
    <property type="match status" value="1"/>
</dbReference>
<evidence type="ECO:0008006" key="12">
    <source>
        <dbReference type="Google" id="ProtNLM"/>
    </source>
</evidence>
<keyword evidence="3" id="KW-0813">Transport</keyword>
<comment type="similarity">
    <text evidence="2">Belongs to the SYS1 family.</text>
</comment>
<reference evidence="10 11" key="2">
    <citation type="submission" date="2013-02" db="EMBL/GenBank/DDBJ databases">
        <title>The Genome Sequence of Plasmodium falciparum Vietnam Oak-Knoll (FVO).</title>
        <authorList>
            <consortium name="The Broad Institute Genome Sequencing Platform"/>
            <consortium name="The Broad Institute Genome Sequencing Center for Infectious Disease"/>
            <person name="Neafsey D."/>
            <person name="Cheeseman I."/>
            <person name="Volkman S."/>
            <person name="Adams J."/>
            <person name="Walker B."/>
            <person name="Young S.K."/>
            <person name="Zeng Q."/>
            <person name="Gargeya S."/>
            <person name="Fitzgerald M."/>
            <person name="Haas B."/>
            <person name="Abouelleil A."/>
            <person name="Alvarado L."/>
            <person name="Arachchi H.M."/>
            <person name="Berlin A.M."/>
            <person name="Chapman S.B."/>
            <person name="Dewar J."/>
            <person name="Goldberg J."/>
            <person name="Griggs A."/>
            <person name="Gujja S."/>
            <person name="Hansen M."/>
            <person name="Howarth C."/>
            <person name="Imamovic A."/>
            <person name="Larimer J."/>
            <person name="McCowan C."/>
            <person name="Murphy C."/>
            <person name="Neiman D."/>
            <person name="Pearson M."/>
            <person name="Priest M."/>
            <person name="Roberts A."/>
            <person name="Saif S."/>
            <person name="Shea T."/>
            <person name="Sisk P."/>
            <person name="Sykes S."/>
            <person name="Wortman J."/>
            <person name="Nusbaum C."/>
            <person name="Birren B."/>
        </authorList>
    </citation>
    <scope>NUCLEOTIDE SEQUENCE [LARGE SCALE GENOMIC DNA]</scope>
    <source>
        <strain evidence="11">Vietnam Oak-Knoll (FVO)</strain>
    </source>
</reference>
<keyword evidence="4 9" id="KW-0812">Transmembrane</keyword>
<keyword evidence="5" id="KW-0653">Protein transport</keyword>
<dbReference type="PANTHER" id="PTHR12952">
    <property type="entry name" value="SYS1"/>
    <property type="match status" value="1"/>
</dbReference>
<name>A0A024VBW1_PLAFA</name>
<dbReference type="Pfam" id="PF09801">
    <property type="entry name" value="SYS1"/>
    <property type="match status" value="1"/>
</dbReference>
<evidence type="ECO:0000256" key="7">
    <source>
        <dbReference type="ARBA" id="ARBA00023034"/>
    </source>
</evidence>
<evidence type="ECO:0000256" key="6">
    <source>
        <dbReference type="ARBA" id="ARBA00022989"/>
    </source>
</evidence>
<evidence type="ECO:0000313" key="11">
    <source>
        <dbReference type="Proteomes" id="UP000030690"/>
    </source>
</evidence>
<dbReference type="GO" id="GO:0005802">
    <property type="term" value="C:trans-Golgi network"/>
    <property type="evidence" value="ECO:0007669"/>
    <property type="project" value="TreeGrafter"/>
</dbReference>
<evidence type="ECO:0000256" key="4">
    <source>
        <dbReference type="ARBA" id="ARBA00022692"/>
    </source>
</evidence>
<proteinExistence type="inferred from homology"/>
<dbReference type="GO" id="GO:0034067">
    <property type="term" value="P:protein localization to Golgi apparatus"/>
    <property type="evidence" value="ECO:0007669"/>
    <property type="project" value="TreeGrafter"/>
</dbReference>
<feature type="transmembrane region" description="Helical" evidence="9">
    <location>
        <begin position="12"/>
        <end position="32"/>
    </location>
</feature>
<evidence type="ECO:0000313" key="10">
    <source>
        <dbReference type="EMBL" id="ETW19665.1"/>
    </source>
</evidence>
<comment type="subcellular location">
    <subcellularLocation>
        <location evidence="1">Golgi apparatus membrane</location>
        <topology evidence="1">Multi-pass membrane protein</topology>
    </subcellularLocation>
</comment>
<dbReference type="GO" id="GO:0000139">
    <property type="term" value="C:Golgi membrane"/>
    <property type="evidence" value="ECO:0007669"/>
    <property type="project" value="UniProtKB-SubCell"/>
</dbReference>
<dbReference type="Proteomes" id="UP000030690">
    <property type="component" value="Unassembled WGS sequence"/>
</dbReference>
<feature type="transmembrane region" description="Helical" evidence="9">
    <location>
        <begin position="81"/>
        <end position="100"/>
    </location>
</feature>
<evidence type="ECO:0000256" key="3">
    <source>
        <dbReference type="ARBA" id="ARBA00022448"/>
    </source>
</evidence>
<keyword evidence="7" id="KW-0333">Golgi apparatus</keyword>
<dbReference type="GO" id="GO:0006895">
    <property type="term" value="P:Golgi to endosome transport"/>
    <property type="evidence" value="ECO:0007669"/>
    <property type="project" value="TreeGrafter"/>
</dbReference>
<sequence length="145" mass="17332">MKDIILQMLCLQSIYYSICSFTIFLIFTIYGFPRNIKYLFNTTSYFEGEAVFLYLFFIHIINSIIMSYFIKVIVKRTKKCLDYVLSCYLIHFLLCSLISGLSKSCNWYACFFLFVFLTILLSEYICYKEDIKEIRISSLRNEQDE</sequence>
<feature type="transmembrane region" description="Helical" evidence="9">
    <location>
        <begin position="106"/>
        <end position="127"/>
    </location>
</feature>
<dbReference type="OrthoDB" id="542931at2759"/>
<accession>A0A024VBW1</accession>
<evidence type="ECO:0000256" key="1">
    <source>
        <dbReference type="ARBA" id="ARBA00004653"/>
    </source>
</evidence>
<organism evidence="10 11">
    <name type="scientific">Plasmodium falciparum Vietnam Oak-Knoll</name>
    <name type="common">FVO</name>
    <dbReference type="NCBI Taxonomy" id="1036723"/>
    <lineage>
        <taxon>Eukaryota</taxon>
        <taxon>Sar</taxon>
        <taxon>Alveolata</taxon>
        <taxon>Apicomplexa</taxon>
        <taxon>Aconoidasida</taxon>
        <taxon>Haemosporida</taxon>
        <taxon>Plasmodiidae</taxon>
        <taxon>Plasmodium</taxon>
        <taxon>Plasmodium (Laverania)</taxon>
    </lineage>
</organism>
<reference evidence="10 11" key="1">
    <citation type="submission" date="2013-02" db="EMBL/GenBank/DDBJ databases">
        <title>The Genome Annotation of Plasmodium falciparum Vietnam Oak-Knoll (FVO).</title>
        <authorList>
            <consortium name="The Broad Institute Genome Sequencing Platform"/>
            <consortium name="The Broad Institute Genome Sequencing Center for Infectious Disease"/>
            <person name="Neafsey D."/>
            <person name="Hoffman S."/>
            <person name="Volkman S."/>
            <person name="Rosenthal P."/>
            <person name="Walker B."/>
            <person name="Young S.K."/>
            <person name="Zeng Q."/>
            <person name="Gargeya S."/>
            <person name="Fitzgerald M."/>
            <person name="Haas B."/>
            <person name="Abouelleil A."/>
            <person name="Allen A.W."/>
            <person name="Alvarado L."/>
            <person name="Arachchi H.M."/>
            <person name="Berlin A.M."/>
            <person name="Chapman S.B."/>
            <person name="Gainer-Dewar J."/>
            <person name="Goldberg J."/>
            <person name="Griggs A."/>
            <person name="Gujja S."/>
            <person name="Hansen M."/>
            <person name="Howarth C."/>
            <person name="Imamovic A."/>
            <person name="Ireland A."/>
            <person name="Larimer J."/>
            <person name="McCowan C."/>
            <person name="Murphy C."/>
            <person name="Pearson M."/>
            <person name="Poon T.W."/>
            <person name="Priest M."/>
            <person name="Roberts A."/>
            <person name="Saif S."/>
            <person name="Shea T."/>
            <person name="Sisk P."/>
            <person name="Sykes S."/>
            <person name="Wortman J."/>
            <person name="Nusbaum C."/>
            <person name="Birren B."/>
        </authorList>
    </citation>
    <scope>NUCLEOTIDE SEQUENCE [LARGE SCALE GENOMIC DNA]</scope>
    <source>
        <strain evidence="11">Vietnam Oak-Knoll (FVO)</strain>
    </source>
</reference>
<evidence type="ECO:0000256" key="5">
    <source>
        <dbReference type="ARBA" id="ARBA00022927"/>
    </source>
</evidence>
<dbReference type="EMBL" id="KI925061">
    <property type="protein sequence ID" value="ETW19665.1"/>
    <property type="molecule type" value="Genomic_DNA"/>
</dbReference>
<keyword evidence="8 9" id="KW-0472">Membrane</keyword>
<dbReference type="GO" id="GO:0005829">
    <property type="term" value="C:cytosol"/>
    <property type="evidence" value="ECO:0007669"/>
    <property type="project" value="GOC"/>
</dbReference>
<gene>
    <name evidence="10" type="ORF">PFFVO_01471</name>
</gene>
<protein>
    <recommendedName>
        <fullName evidence="12">Protein SYS1</fullName>
    </recommendedName>
</protein>
<evidence type="ECO:0000256" key="9">
    <source>
        <dbReference type="SAM" id="Phobius"/>
    </source>
</evidence>
<keyword evidence="6 9" id="KW-1133">Transmembrane helix</keyword>
<feature type="transmembrane region" description="Helical" evidence="9">
    <location>
        <begin position="52"/>
        <end position="74"/>
    </location>
</feature>
<evidence type="ECO:0000256" key="8">
    <source>
        <dbReference type="ARBA" id="ARBA00023136"/>
    </source>
</evidence>
<dbReference type="InterPro" id="IPR019185">
    <property type="entry name" value="Integral_membrane_SYS1-rel"/>
</dbReference>
<evidence type="ECO:0000256" key="2">
    <source>
        <dbReference type="ARBA" id="ARBA00008160"/>
    </source>
</evidence>
<dbReference type="GO" id="GO:0043001">
    <property type="term" value="P:Golgi to plasma membrane protein transport"/>
    <property type="evidence" value="ECO:0007669"/>
    <property type="project" value="TreeGrafter"/>
</dbReference>